<dbReference type="GO" id="GO:0005975">
    <property type="term" value="P:carbohydrate metabolic process"/>
    <property type="evidence" value="ECO:0007669"/>
    <property type="project" value="InterPro"/>
</dbReference>
<dbReference type="STRING" id="596327.PORUE0001_1749"/>
<dbReference type="InterPro" id="IPR006148">
    <property type="entry name" value="Glc/Gal-6P_isomerase"/>
</dbReference>
<dbReference type="eggNOG" id="COG0363">
    <property type="taxonomic scope" value="Bacteria"/>
</dbReference>
<evidence type="ECO:0000313" key="3">
    <source>
        <dbReference type="Proteomes" id="UP000003303"/>
    </source>
</evidence>
<feature type="domain" description="Glucosamine/galactosamine-6-phosphate isomerase" evidence="1">
    <location>
        <begin position="9"/>
        <end position="222"/>
    </location>
</feature>
<dbReference type="Proteomes" id="UP000003303">
    <property type="component" value="Unassembled WGS sequence"/>
</dbReference>
<dbReference type="InterPro" id="IPR039104">
    <property type="entry name" value="6PGL"/>
</dbReference>
<dbReference type="RefSeq" id="WP_007365624.1">
    <property type="nucleotide sequence ID" value="NZ_ACLR01000179.1"/>
</dbReference>
<dbReference type="SUPFAM" id="SSF100950">
    <property type="entry name" value="NagB/RpiA/CoA transferase-like"/>
    <property type="match status" value="1"/>
</dbReference>
<dbReference type="PANTHER" id="PTHR11054:SF0">
    <property type="entry name" value="6-PHOSPHOGLUCONOLACTONASE"/>
    <property type="match status" value="1"/>
</dbReference>
<dbReference type="Pfam" id="PF01182">
    <property type="entry name" value="Glucosamine_iso"/>
    <property type="match status" value="1"/>
</dbReference>
<dbReference type="EMBL" id="ACLR01000179">
    <property type="protein sequence ID" value="EEK16445.1"/>
    <property type="molecule type" value="Genomic_DNA"/>
</dbReference>
<dbReference type="Gene3D" id="3.40.50.1360">
    <property type="match status" value="1"/>
</dbReference>
<evidence type="ECO:0000313" key="2">
    <source>
        <dbReference type="EMBL" id="EEK16445.1"/>
    </source>
</evidence>
<organism evidence="2 3">
    <name type="scientific">Porphyromonas uenonis 60-3</name>
    <dbReference type="NCBI Taxonomy" id="596327"/>
    <lineage>
        <taxon>Bacteria</taxon>
        <taxon>Pseudomonadati</taxon>
        <taxon>Bacteroidota</taxon>
        <taxon>Bacteroidia</taxon>
        <taxon>Bacteroidales</taxon>
        <taxon>Porphyromonadaceae</taxon>
        <taxon>Porphyromonas</taxon>
    </lineage>
</organism>
<sequence length="245" mass="27647">MNYHQYSTPELVTTQLAQFIAEAVEATEGDFHLALSLEEHAEILAKALTSEPWRSRIAWDRVHFYLLHEQLGGADLAHRSRLQRLLFDPLQIPADHIHALEEPAQEPAQAASALQQHLAERVRHLDGHPQFDLALLEMGVDGHLAGVYPDQVELYISDDVFAPNEMTTEQGEQRQLVTVTLEALEESKRLVFLALGQDVRHAVGHIVNLLPEAKAYPANFLAAKIPWVHLFADDQAMREKSYAIY</sequence>
<dbReference type="AlphaFoldDB" id="C2MCR7"/>
<gene>
    <name evidence="2" type="ORF">PORUE0001_1749</name>
</gene>
<protein>
    <recommendedName>
        <fullName evidence="1">Glucosamine/galactosamine-6-phosphate isomerase domain-containing protein</fullName>
    </recommendedName>
</protein>
<dbReference type="PANTHER" id="PTHR11054">
    <property type="entry name" value="6-PHOSPHOGLUCONOLACTONASE"/>
    <property type="match status" value="1"/>
</dbReference>
<dbReference type="InterPro" id="IPR037171">
    <property type="entry name" value="NagB/RpiA_transferase-like"/>
</dbReference>
<name>C2MCR7_9PORP</name>
<dbReference type="OrthoDB" id="9810967at2"/>
<evidence type="ECO:0000259" key="1">
    <source>
        <dbReference type="Pfam" id="PF01182"/>
    </source>
</evidence>
<keyword evidence="3" id="KW-1185">Reference proteome</keyword>
<reference evidence="2 3" key="1">
    <citation type="submission" date="2009-04" db="EMBL/GenBank/DDBJ databases">
        <authorList>
            <person name="Sebastian Y."/>
            <person name="Madupu R."/>
            <person name="Durkin A.S."/>
            <person name="Torralba M."/>
            <person name="Methe B."/>
            <person name="Sutton G.G."/>
            <person name="Strausberg R.L."/>
            <person name="Nelson K.E."/>
        </authorList>
    </citation>
    <scope>NUCLEOTIDE SEQUENCE [LARGE SCALE GENOMIC DNA]</scope>
    <source>
        <strain evidence="2 3">60-3</strain>
    </source>
</reference>
<proteinExistence type="predicted"/>
<comment type="caution">
    <text evidence="2">The sequence shown here is derived from an EMBL/GenBank/DDBJ whole genome shotgun (WGS) entry which is preliminary data.</text>
</comment>
<accession>C2MCR7</accession>